<sequence length="107" mass="12410">MKDDDYWREKLETRLRELEERLDEIEDELDETPSPDLEERAVEREGDEVLEGLGLSGLQEIRAIKAALERLDKGEYGWCAECGERIEDRRLEPVPYAVKCAACARAR</sequence>
<name>A0A1M7SHG9_9RHOB</name>
<dbReference type="EMBL" id="FRDL01000002">
    <property type="protein sequence ID" value="SHN57812.1"/>
    <property type="molecule type" value="Genomic_DNA"/>
</dbReference>
<dbReference type="PROSITE" id="PS51128">
    <property type="entry name" value="ZF_DKSA_2"/>
    <property type="match status" value="1"/>
</dbReference>
<dbReference type="Gene3D" id="1.20.120.910">
    <property type="entry name" value="DksA, coiled-coil domain"/>
    <property type="match status" value="1"/>
</dbReference>
<dbReference type="InterPro" id="IPR048487">
    <property type="entry name" value="DksA-like_N"/>
</dbReference>
<dbReference type="GO" id="GO:0008270">
    <property type="term" value="F:zinc ion binding"/>
    <property type="evidence" value="ECO:0007669"/>
    <property type="project" value="UniProtKB-KW"/>
</dbReference>
<evidence type="ECO:0000259" key="7">
    <source>
        <dbReference type="Pfam" id="PF21173"/>
    </source>
</evidence>
<evidence type="ECO:0000313" key="8">
    <source>
        <dbReference type="EMBL" id="SHN57812.1"/>
    </source>
</evidence>
<dbReference type="Pfam" id="PF01258">
    <property type="entry name" value="zf-dskA_traR"/>
    <property type="match status" value="1"/>
</dbReference>
<dbReference type="Pfam" id="PF21173">
    <property type="entry name" value="DksA-like_N"/>
    <property type="match status" value="1"/>
</dbReference>
<feature type="region of interest" description="Disordered" evidence="5">
    <location>
        <begin position="24"/>
        <end position="43"/>
    </location>
</feature>
<reference evidence="8 9" key="1">
    <citation type="submission" date="2016-12" db="EMBL/GenBank/DDBJ databases">
        <authorList>
            <person name="Song W.-J."/>
            <person name="Kurnit D.M."/>
        </authorList>
    </citation>
    <scope>NUCLEOTIDE SEQUENCE [LARGE SCALE GENOMIC DNA]</scope>
    <source>
        <strain evidence="8 9">CGMCC 1.10808</strain>
    </source>
</reference>
<dbReference type="RefSeq" id="WP_072746454.1">
    <property type="nucleotide sequence ID" value="NZ_FOHL01000003.1"/>
</dbReference>
<dbReference type="AlphaFoldDB" id="A0A1M7SHG9"/>
<accession>A0A1M7SHG9</accession>
<evidence type="ECO:0000256" key="5">
    <source>
        <dbReference type="SAM" id="MobiDB-lite"/>
    </source>
</evidence>
<evidence type="ECO:0000256" key="2">
    <source>
        <dbReference type="ARBA" id="ARBA00022771"/>
    </source>
</evidence>
<feature type="compositionally biased region" description="Acidic residues" evidence="5">
    <location>
        <begin position="24"/>
        <end position="33"/>
    </location>
</feature>
<dbReference type="PANTHER" id="PTHR33823:SF4">
    <property type="entry name" value="GENERAL STRESS PROTEIN 16O"/>
    <property type="match status" value="1"/>
</dbReference>
<proteinExistence type="predicted"/>
<feature type="zinc finger region" description="dksA C4-type" evidence="4">
    <location>
        <begin position="79"/>
        <end position="103"/>
    </location>
</feature>
<evidence type="ECO:0000256" key="3">
    <source>
        <dbReference type="ARBA" id="ARBA00022833"/>
    </source>
</evidence>
<keyword evidence="2" id="KW-0863">Zinc-finger</keyword>
<keyword evidence="3" id="KW-0862">Zinc</keyword>
<feature type="domain" description="Zinc finger DksA/TraR C4-type" evidence="6">
    <location>
        <begin position="74"/>
        <end position="106"/>
    </location>
</feature>
<dbReference type="InterPro" id="IPR000962">
    <property type="entry name" value="Znf_DskA_TraR"/>
</dbReference>
<evidence type="ECO:0000313" key="9">
    <source>
        <dbReference type="Proteomes" id="UP000184066"/>
    </source>
</evidence>
<dbReference type="STRING" id="1189325.SAMN04488119_103100"/>
<feature type="domain" description="DnaK suppressor protein-like N-terminal" evidence="7">
    <location>
        <begin position="8"/>
        <end position="71"/>
    </location>
</feature>
<evidence type="ECO:0000256" key="4">
    <source>
        <dbReference type="PROSITE-ProRule" id="PRU00510"/>
    </source>
</evidence>
<protein>
    <submittedName>
        <fullName evidence="8">Transcriptional regulator, TraR/DksA family</fullName>
    </submittedName>
</protein>
<evidence type="ECO:0000259" key="6">
    <source>
        <dbReference type="Pfam" id="PF01258"/>
    </source>
</evidence>
<dbReference type="Proteomes" id="UP000184066">
    <property type="component" value="Unassembled WGS sequence"/>
</dbReference>
<dbReference type="PANTHER" id="PTHR33823">
    <property type="entry name" value="RNA POLYMERASE-BINDING TRANSCRIPTION FACTOR DKSA-RELATED"/>
    <property type="match status" value="1"/>
</dbReference>
<dbReference type="InterPro" id="IPR037187">
    <property type="entry name" value="DnaK_N"/>
</dbReference>
<dbReference type="SUPFAM" id="SSF109635">
    <property type="entry name" value="DnaK suppressor protein DksA, alpha-hairpin domain"/>
    <property type="match status" value="1"/>
</dbReference>
<keyword evidence="9" id="KW-1185">Reference proteome</keyword>
<evidence type="ECO:0000256" key="1">
    <source>
        <dbReference type="ARBA" id="ARBA00022723"/>
    </source>
</evidence>
<dbReference type="SUPFAM" id="SSF57716">
    <property type="entry name" value="Glucocorticoid receptor-like (DNA-binding domain)"/>
    <property type="match status" value="1"/>
</dbReference>
<keyword evidence="1" id="KW-0479">Metal-binding</keyword>
<dbReference type="OrthoDB" id="1121111at2"/>
<organism evidence="8 9">
    <name type="scientific">Oceanicella actignis</name>
    <dbReference type="NCBI Taxonomy" id="1189325"/>
    <lineage>
        <taxon>Bacteria</taxon>
        <taxon>Pseudomonadati</taxon>
        <taxon>Pseudomonadota</taxon>
        <taxon>Alphaproteobacteria</taxon>
        <taxon>Rhodobacterales</taxon>
        <taxon>Paracoccaceae</taxon>
        <taxon>Oceanicella</taxon>
    </lineage>
</organism>
<gene>
    <name evidence="8" type="ORF">SAMN05216200_102409</name>
</gene>